<evidence type="ECO:0000313" key="2">
    <source>
        <dbReference type="Proteomes" id="UP001159363"/>
    </source>
</evidence>
<organism evidence="1 2">
    <name type="scientific">Dryococelus australis</name>
    <dbReference type="NCBI Taxonomy" id="614101"/>
    <lineage>
        <taxon>Eukaryota</taxon>
        <taxon>Metazoa</taxon>
        <taxon>Ecdysozoa</taxon>
        <taxon>Arthropoda</taxon>
        <taxon>Hexapoda</taxon>
        <taxon>Insecta</taxon>
        <taxon>Pterygota</taxon>
        <taxon>Neoptera</taxon>
        <taxon>Polyneoptera</taxon>
        <taxon>Phasmatodea</taxon>
        <taxon>Verophasmatodea</taxon>
        <taxon>Anareolatae</taxon>
        <taxon>Phasmatidae</taxon>
        <taxon>Eurycanthinae</taxon>
        <taxon>Dryococelus</taxon>
    </lineage>
</organism>
<dbReference type="Proteomes" id="UP001159363">
    <property type="component" value="Chromosome 4"/>
</dbReference>
<evidence type="ECO:0000313" key="1">
    <source>
        <dbReference type="EMBL" id="KAJ8884447.1"/>
    </source>
</evidence>
<dbReference type="InterPro" id="IPR012337">
    <property type="entry name" value="RNaseH-like_sf"/>
</dbReference>
<gene>
    <name evidence="1" type="ORF">PR048_016304</name>
</gene>
<feature type="non-terminal residue" evidence="1">
    <location>
        <position position="135"/>
    </location>
</feature>
<proteinExistence type="predicted"/>
<dbReference type="SUPFAM" id="SSF53098">
    <property type="entry name" value="Ribonuclease H-like"/>
    <property type="match status" value="1"/>
</dbReference>
<reference evidence="1 2" key="1">
    <citation type="submission" date="2023-02" db="EMBL/GenBank/DDBJ databases">
        <title>LHISI_Scaffold_Assembly.</title>
        <authorList>
            <person name="Stuart O.P."/>
            <person name="Cleave R."/>
            <person name="Magrath M.J.L."/>
            <person name="Mikheyev A.S."/>
        </authorList>
    </citation>
    <scope>NUCLEOTIDE SEQUENCE [LARGE SCALE GENOMIC DNA]</scope>
    <source>
        <strain evidence="1">Daus_M_001</strain>
        <tissue evidence="1">Leg muscle</tissue>
    </source>
</reference>
<dbReference type="EMBL" id="JARBHB010000005">
    <property type="protein sequence ID" value="KAJ8884447.1"/>
    <property type="molecule type" value="Genomic_DNA"/>
</dbReference>
<protein>
    <submittedName>
        <fullName evidence="1">Uncharacterized protein</fullName>
    </submittedName>
</protein>
<name>A0ABQ9HJD3_9NEOP</name>
<accession>A0ABQ9HJD3</accession>
<keyword evidence="2" id="KW-1185">Reference proteome</keyword>
<comment type="caution">
    <text evidence="1">The sequence shown here is derived from an EMBL/GenBank/DDBJ whole genome shotgun (WGS) entry which is preliminary data.</text>
</comment>
<sequence>MVDTPWNSTYLMLEHLYEQKEAVSADSPNCGMELAGYVTILQPLSLAIEEQCRENVPTFLMARPILYSVGGFVKNYVSSKNGEKGSGIKLVPVLLKSLTARFHYIMDSRTHVIATALDPRFMCVVMENHEQLLAK</sequence>